<protein>
    <recommendedName>
        <fullName evidence="11">Glycosyltransferase family 92 protein</fullName>
    </recommendedName>
</protein>
<reference evidence="9 10" key="1">
    <citation type="submission" date="2023-08" db="EMBL/GenBank/DDBJ databases">
        <title>A Necator americanus chromosomal reference genome.</title>
        <authorList>
            <person name="Ilik V."/>
            <person name="Petrzelkova K.J."/>
            <person name="Pardy F."/>
            <person name="Fuh T."/>
            <person name="Niatou-Singa F.S."/>
            <person name="Gouil Q."/>
            <person name="Baker L."/>
            <person name="Ritchie M.E."/>
            <person name="Jex A.R."/>
            <person name="Gazzola D."/>
            <person name="Li H."/>
            <person name="Toshio Fujiwara R."/>
            <person name="Zhan B."/>
            <person name="Aroian R.V."/>
            <person name="Pafco B."/>
            <person name="Schwarz E.M."/>
        </authorList>
    </citation>
    <scope>NUCLEOTIDE SEQUENCE [LARGE SCALE GENOMIC DNA]</scope>
    <source>
        <strain evidence="9 10">Aroian</strain>
        <tissue evidence="9">Whole animal</tissue>
    </source>
</reference>
<keyword evidence="4" id="KW-0808">Transferase</keyword>
<feature type="transmembrane region" description="Helical" evidence="8">
    <location>
        <begin position="348"/>
        <end position="369"/>
    </location>
</feature>
<dbReference type="Pfam" id="PF01697">
    <property type="entry name" value="Glyco_transf_92"/>
    <property type="match status" value="5"/>
</dbReference>
<dbReference type="Proteomes" id="UP001303046">
    <property type="component" value="Unassembled WGS sequence"/>
</dbReference>
<gene>
    <name evidence="9" type="primary">Necator_chrIV.g17307</name>
    <name evidence="9" type="ORF">RB195_004009</name>
</gene>
<dbReference type="InterPro" id="IPR008166">
    <property type="entry name" value="Glyco_transf_92"/>
</dbReference>
<sequence length="1159" mass="135085">MLLLLMLISQTNFDGSNFLDEDRSFQVDPDGSSEYDDLEEIKSCVPFYDLIEKHVQLKTGKRDQAPVTTFSLVAAYEYVDYAVITMEVDRWYGKPIYCRYLDSGKNELKPATLSVVFPEFTVYCCRRNDAYYMSVTESPYEDVIETVAVIDRTMKDPKYSLSMCVKPMYGMGTKFLLFTEFIEHYKLQGVQYFYIYVKDLDEYTRKLMMHYVKSGEAEVVFFREEQDRPSIEWHLVGTQGYKTLNDHLPTLVFHNTSSPGPIGHTAKCVIDPEKVFLMWVHHVELYFPGYEGYEVPTSDAIIRHYRDINSGEWGTLYLPEVETFGPFNITLYPWRFMTTLYKNRMLKFLQYSFTTSALIALVVIFIIYFRQLPNREYSYAKHRESAVLQVWSNDTEEGEEEGLQAVPVSYAGFVMTWFFSSGTKLFFKLFDSTELKENGSTPTAVAPCVPNHSFLMQTMTSKIGLYTKEQTAMKIIAAFDYSNYSAVTTEVVGWYGKAIYCRYLDENRQELGDAILSTVFPESVVYCCSREGAVHMTLTEKADDPINEVVRITDRRKDDPRYFLSLCLSPIYGKERKWLMLAELFEHYKLQGVEHFYVYIKEMDKYTKKLVDYYVTAGEAEVVTFVSQDIENVIATQMVGFTGEKTLREHLPMAVFHNSSAVPPRRIIQKCVLDPKHILIHFVHQVRAYYPGYEGYDVPFEDAHIRHYRADSHDKKMNYMMERIVRYGPFEMTEYPNDHVMELRRNVKVLSESLSGTLMENMFFKPLGSTQPRENESTSTSVAPCVPNHNFLMQTMTSKIGLRARRPTSMIFIAAFDYSNYSVITTEVVGWYGKAIYCRYLDENRQELGDAIPSTVFPESVVYCCSREGAVHMTLTEKSDDPINEVVRITDRRNDDPRYFLSFCLAPIFGKERKWLLLAELFEHYKLQGVEHFYIYIKEVDNYTKKLLDYYVTIGEIEIVTFTSKEIKDVIDTQLVGVAECLHRSRHHSRYAFFADLDERVLTTHGHTFSSFVRNTMAKASNRAALRFTSRLVFRTSPMPKVYQGEKTLKEHLPMAVFRNSSSIFAGRMTKKCVLDPKRVLIHYIHTSRAYYPGYEINDVPFKKIHIRHYRANNCDRRINDLMKFIVRSGPFVMTEYPNEHMKELFKNVKEKLELIYKG</sequence>
<dbReference type="PANTHER" id="PTHR21461">
    <property type="entry name" value="GLYCOSYLTRANSFERASE FAMILY 92 PROTEIN"/>
    <property type="match status" value="1"/>
</dbReference>
<dbReference type="PANTHER" id="PTHR21461:SF40">
    <property type="entry name" value="GLYCOSYLTRANSFERASE FAMILY 92 PROTEIN"/>
    <property type="match status" value="1"/>
</dbReference>
<evidence type="ECO:0000313" key="9">
    <source>
        <dbReference type="EMBL" id="KAK6752957.1"/>
    </source>
</evidence>
<accession>A0ABR1DR88</accession>
<evidence type="ECO:0000256" key="3">
    <source>
        <dbReference type="ARBA" id="ARBA00022676"/>
    </source>
</evidence>
<comment type="similarity">
    <text evidence="2">Belongs to the glycosyltransferase 92 family.</text>
</comment>
<keyword evidence="5 8" id="KW-0812">Transmembrane</keyword>
<keyword evidence="6 8" id="KW-1133">Transmembrane helix</keyword>
<dbReference type="EMBL" id="JAVFWL010000004">
    <property type="protein sequence ID" value="KAK6752957.1"/>
    <property type="molecule type" value="Genomic_DNA"/>
</dbReference>
<evidence type="ECO:0000256" key="1">
    <source>
        <dbReference type="ARBA" id="ARBA00004167"/>
    </source>
</evidence>
<organism evidence="9 10">
    <name type="scientific">Necator americanus</name>
    <name type="common">Human hookworm</name>
    <dbReference type="NCBI Taxonomy" id="51031"/>
    <lineage>
        <taxon>Eukaryota</taxon>
        <taxon>Metazoa</taxon>
        <taxon>Ecdysozoa</taxon>
        <taxon>Nematoda</taxon>
        <taxon>Chromadorea</taxon>
        <taxon>Rhabditida</taxon>
        <taxon>Rhabditina</taxon>
        <taxon>Rhabditomorpha</taxon>
        <taxon>Strongyloidea</taxon>
        <taxon>Ancylostomatidae</taxon>
        <taxon>Bunostominae</taxon>
        <taxon>Necator</taxon>
    </lineage>
</organism>
<keyword evidence="3" id="KW-0328">Glycosyltransferase</keyword>
<evidence type="ECO:0000256" key="6">
    <source>
        <dbReference type="ARBA" id="ARBA00022989"/>
    </source>
</evidence>
<evidence type="ECO:0000256" key="8">
    <source>
        <dbReference type="SAM" id="Phobius"/>
    </source>
</evidence>
<evidence type="ECO:0000256" key="4">
    <source>
        <dbReference type="ARBA" id="ARBA00022679"/>
    </source>
</evidence>
<evidence type="ECO:0000256" key="5">
    <source>
        <dbReference type="ARBA" id="ARBA00022692"/>
    </source>
</evidence>
<keyword evidence="10" id="KW-1185">Reference proteome</keyword>
<comment type="subcellular location">
    <subcellularLocation>
        <location evidence="1">Membrane</location>
        <topology evidence="1">Single-pass membrane protein</topology>
    </subcellularLocation>
</comment>
<comment type="caution">
    <text evidence="9">The sequence shown here is derived from an EMBL/GenBank/DDBJ whole genome shotgun (WGS) entry which is preliminary data.</text>
</comment>
<keyword evidence="7 8" id="KW-0472">Membrane</keyword>
<evidence type="ECO:0000256" key="7">
    <source>
        <dbReference type="ARBA" id="ARBA00023136"/>
    </source>
</evidence>
<name>A0ABR1DR88_NECAM</name>
<evidence type="ECO:0000313" key="10">
    <source>
        <dbReference type="Proteomes" id="UP001303046"/>
    </source>
</evidence>
<evidence type="ECO:0000256" key="2">
    <source>
        <dbReference type="ARBA" id="ARBA00007647"/>
    </source>
</evidence>
<proteinExistence type="inferred from homology"/>
<evidence type="ECO:0008006" key="11">
    <source>
        <dbReference type="Google" id="ProtNLM"/>
    </source>
</evidence>